<feature type="transmembrane region" description="Helical" evidence="8">
    <location>
        <begin position="179"/>
        <end position="199"/>
    </location>
</feature>
<evidence type="ECO:0000256" key="8">
    <source>
        <dbReference type="SAM" id="Phobius"/>
    </source>
</evidence>
<feature type="transmembrane region" description="Helical" evidence="8">
    <location>
        <begin position="409"/>
        <end position="434"/>
    </location>
</feature>
<feature type="transmembrane region" description="Helical" evidence="8">
    <location>
        <begin position="147"/>
        <end position="173"/>
    </location>
</feature>
<evidence type="ECO:0000256" key="5">
    <source>
        <dbReference type="ARBA" id="ARBA00022989"/>
    </source>
</evidence>
<dbReference type="InterPro" id="IPR029044">
    <property type="entry name" value="Nucleotide-diphossugar_trans"/>
</dbReference>
<feature type="transmembrane region" description="Helical" evidence="8">
    <location>
        <begin position="231"/>
        <end position="249"/>
    </location>
</feature>
<proteinExistence type="predicted"/>
<gene>
    <name evidence="10" type="primary">LOC106151906</name>
</gene>
<feature type="region of interest" description="Disordered" evidence="7">
    <location>
        <begin position="1087"/>
        <end position="1141"/>
    </location>
</feature>
<evidence type="ECO:0000256" key="1">
    <source>
        <dbReference type="ARBA" id="ARBA00004141"/>
    </source>
</evidence>
<dbReference type="GO" id="GO:0016020">
    <property type="term" value="C:membrane"/>
    <property type="evidence" value="ECO:0007669"/>
    <property type="project" value="UniProtKB-SubCell"/>
</dbReference>
<evidence type="ECO:0000256" key="6">
    <source>
        <dbReference type="ARBA" id="ARBA00023136"/>
    </source>
</evidence>
<dbReference type="InParanoid" id="A0A1S3H3T5"/>
<dbReference type="RefSeq" id="XP_013380800.1">
    <property type="nucleotide sequence ID" value="XM_013525346.1"/>
</dbReference>
<sequence length="1444" mass="163166">MAASQGYNRFDLTVSEGLYQDNGDSKTNPSRGAFATCVSITKYIVSIIVMLCILFCLVSSKIAVIAIAQNFNPSRPDTMNLSDLAGSDNFNLTSHSALSAEKQISLLMLLIIFIVPYGFSLLRCFWVGGFSCTIAGSGKKPWPSGTGVLLGFLSSAFEVTGLWLSCLILFPYINGFLCVLISTGVFVWPNIWNAIEPLLAKCLKSRQMQEYTQRLHLDDDNDGTGSIGFTIYNIVVALVSVVGLILLSVADIAGELGSKTWAIPISVLLLSFAWWPTLLKHQLLRSDQYQEDPEDALGRTRDRYGHKKPYKLVRWKSGILTSLWKLGLTPFILWVTGRAYLDTDDFIKLMWGQNAKDTALLFRNHPCFPYFLVNVITSFAGYLFTWFADAIDAGFDIKRKLFSAITLETYLSLFFIPLALATPIAALVVGEYSICSALLADFECRSLTPGELGYGIPVIILLFTVNLFSVGRYIFTNKTLVLSKESQLFWIPCYNGVLLEQWLWLNRKTYKTDPDTETPDKAKQRCTVYMNTTMYNESAEEMSQLLGSIKNVRDNRSETSPKFHSHIWLDGAFDTKRKGDNLGSNALRLITLLKEVFDIELRHESFEFRKSRTSYGMRLSWQFPLSPGKQQKVRELKNEDPKDYVMSFTVHLKDNRKVKNKKRWSQIMYLSMIVDYLTGKPRPGSSSPDALKKWTQTLQDTFILATDADVKFNCDSVEALLDVMIRDDSKNVSAVCGRTQPLGSKVQPIVSYQVFDYAIGHWLQKCANHMLGSVLCAPGCFSLYRTSVLRKVVAEYGSNTNGGFEFLCKDMGEDRWLCTLMVKQGNHLEYTGAAEDKTFCPETFEEFFKQRRRWIVSTIANMWLLLSDYGSICAKNERISRPFILYQAFLMVSTLIGPATVILVVAGGLQYSYGVNDIALAMVFVAISVFYLVVCLFTKHDTQIMLAIVLSAAFALVMAAAFIGTIRQLVSEYGDLGTILATETDNPWELPIPVSSLYITAITGMFIITAALHPTEFFDVVHGLTYLFFLPAGYLFLTIYSICNITDQSWGTREGKKAGPGGGSTWESIMAFFKSCCCPRPPVPQVETATVKDESSDERTSNYSTISRESKRSSKGRPMTVILEDEDSSDDEEQDPSTEEKINAKDWLYSQFYQGEIKACASYFVKLGYGDTTFIAGMGREEVRSVGIVKEDHIDDALAEIARLPAFEIDPWLPQTDEEKLLWIKKVGLMDYKKPLLEKFDDLPKTTELSKLRIKYGIHKPGHLKRLYYVIQKLREPTEAESRSMEVRQEVAEYQDTPLSNDESAFWQQLVEARLKPEPMFKEKKRELESELVDLRKTALMWFAVVNTLWLTIFLTLGSLGRTDPTKPNLYVFGNNPLGLVFLFIFCILLIIQFFAMLAHRLLTFVHIIARAKFDCGKRPDDDVTSSNRQTVQMEEVDYAEITR</sequence>
<name>A0A1S3H3T5_LINAN</name>
<keyword evidence="3" id="KW-0328">Glycosyltransferase</keyword>
<dbReference type="GO" id="GO:0071944">
    <property type="term" value="C:cell periphery"/>
    <property type="evidence" value="ECO:0007669"/>
    <property type="project" value="TreeGrafter"/>
</dbReference>
<feature type="transmembrane region" description="Helical" evidence="8">
    <location>
        <begin position="104"/>
        <end position="126"/>
    </location>
</feature>
<evidence type="ECO:0000256" key="3">
    <source>
        <dbReference type="ARBA" id="ARBA00022676"/>
    </source>
</evidence>
<accession>A0A1S3H3T5</accession>
<keyword evidence="6 8" id="KW-0472">Membrane</keyword>
<feature type="transmembrane region" description="Helical" evidence="8">
    <location>
        <begin position="43"/>
        <end position="68"/>
    </location>
</feature>
<dbReference type="OrthoDB" id="370884at2759"/>
<protein>
    <recommendedName>
        <fullName evidence="2">chitin synthase</fullName>
        <ecNumber evidence="2">2.4.1.16</ecNumber>
    </recommendedName>
</protein>
<evidence type="ECO:0000256" key="2">
    <source>
        <dbReference type="ARBA" id="ARBA00012543"/>
    </source>
</evidence>
<feature type="transmembrane region" description="Helical" evidence="8">
    <location>
        <begin position="261"/>
        <end position="279"/>
    </location>
</feature>
<feature type="transmembrane region" description="Helical" evidence="8">
    <location>
        <begin position="323"/>
        <end position="341"/>
    </location>
</feature>
<dbReference type="STRING" id="7574.A0A1S3H3T5"/>
<keyword evidence="3" id="KW-0808">Transferase</keyword>
<reference evidence="10" key="1">
    <citation type="submission" date="2025-08" db="UniProtKB">
        <authorList>
            <consortium name="RefSeq"/>
        </authorList>
    </citation>
    <scope>IDENTIFICATION</scope>
    <source>
        <tissue evidence="10">Gonads</tissue>
    </source>
</reference>
<comment type="subcellular location">
    <subcellularLocation>
        <location evidence="1">Membrane</location>
        <topology evidence="1">Multi-pass membrane protein</topology>
    </subcellularLocation>
</comment>
<dbReference type="InterPro" id="IPR004835">
    <property type="entry name" value="Chitin_synth"/>
</dbReference>
<feature type="compositionally biased region" description="Basic and acidic residues" evidence="7">
    <location>
        <begin position="1090"/>
        <end position="1100"/>
    </location>
</feature>
<keyword evidence="9" id="KW-1185">Reference proteome</keyword>
<dbReference type="PANTHER" id="PTHR22914">
    <property type="entry name" value="CHITIN SYNTHASE"/>
    <property type="match status" value="1"/>
</dbReference>
<feature type="transmembrane region" description="Helical" evidence="8">
    <location>
        <begin position="918"/>
        <end position="937"/>
    </location>
</feature>
<evidence type="ECO:0000256" key="7">
    <source>
        <dbReference type="SAM" id="MobiDB-lite"/>
    </source>
</evidence>
<dbReference type="GeneID" id="106151906"/>
<dbReference type="SUPFAM" id="SSF53448">
    <property type="entry name" value="Nucleotide-diphospho-sugar transferases"/>
    <property type="match status" value="1"/>
</dbReference>
<keyword evidence="5 8" id="KW-1133">Transmembrane helix</keyword>
<dbReference type="GO" id="GO:0004100">
    <property type="term" value="F:chitin synthase activity"/>
    <property type="evidence" value="ECO:0007669"/>
    <property type="project" value="UniProtKB-EC"/>
</dbReference>
<dbReference type="GO" id="GO:0006031">
    <property type="term" value="P:chitin biosynthetic process"/>
    <property type="evidence" value="ECO:0007669"/>
    <property type="project" value="TreeGrafter"/>
</dbReference>
<feature type="transmembrane region" description="Helical" evidence="8">
    <location>
        <begin position="990"/>
        <end position="1012"/>
    </location>
</feature>
<dbReference type="Proteomes" id="UP000085678">
    <property type="component" value="Unplaced"/>
</dbReference>
<evidence type="ECO:0000313" key="9">
    <source>
        <dbReference type="Proteomes" id="UP000085678"/>
    </source>
</evidence>
<evidence type="ECO:0000256" key="4">
    <source>
        <dbReference type="ARBA" id="ARBA00022692"/>
    </source>
</evidence>
<feature type="transmembrane region" description="Helical" evidence="8">
    <location>
        <begin position="1024"/>
        <end position="1042"/>
    </location>
</feature>
<feature type="transmembrane region" description="Helical" evidence="8">
    <location>
        <begin position="944"/>
        <end position="970"/>
    </location>
</feature>
<feature type="compositionally biased region" description="Acidic residues" evidence="7">
    <location>
        <begin position="1123"/>
        <end position="1137"/>
    </location>
</feature>
<organism evidence="9 10">
    <name type="scientific">Lingula anatina</name>
    <name type="common">Brachiopod</name>
    <name type="synonym">Lingula unguis</name>
    <dbReference type="NCBI Taxonomy" id="7574"/>
    <lineage>
        <taxon>Eukaryota</taxon>
        <taxon>Metazoa</taxon>
        <taxon>Spiralia</taxon>
        <taxon>Lophotrochozoa</taxon>
        <taxon>Brachiopoda</taxon>
        <taxon>Linguliformea</taxon>
        <taxon>Lingulata</taxon>
        <taxon>Lingulida</taxon>
        <taxon>Linguloidea</taxon>
        <taxon>Lingulidae</taxon>
        <taxon>Lingula</taxon>
    </lineage>
</organism>
<dbReference type="PANTHER" id="PTHR22914:SF41">
    <property type="entry name" value="CHITIN SYNTHASE 7"/>
    <property type="match status" value="1"/>
</dbReference>
<feature type="transmembrane region" description="Helical" evidence="8">
    <location>
        <begin position="884"/>
        <end position="906"/>
    </location>
</feature>
<dbReference type="KEGG" id="lak:106151906"/>
<dbReference type="EC" id="2.4.1.16" evidence="2"/>
<feature type="transmembrane region" description="Helical" evidence="8">
    <location>
        <begin position="1378"/>
        <end position="1399"/>
    </location>
</feature>
<feature type="transmembrane region" description="Helical" evidence="8">
    <location>
        <begin position="454"/>
        <end position="475"/>
    </location>
</feature>
<feature type="transmembrane region" description="Helical" evidence="8">
    <location>
        <begin position="368"/>
        <end position="388"/>
    </location>
</feature>
<evidence type="ECO:0000313" key="10">
    <source>
        <dbReference type="RefSeq" id="XP_013380800.1"/>
    </source>
</evidence>
<keyword evidence="4 8" id="KW-0812">Transmembrane</keyword>
<dbReference type="Pfam" id="PF03142">
    <property type="entry name" value="Chitin_synth_2"/>
    <property type="match status" value="1"/>
</dbReference>
<feature type="transmembrane region" description="Helical" evidence="8">
    <location>
        <begin position="1339"/>
        <end position="1357"/>
    </location>
</feature>